<sequence>MPSFIGEIQRVAGLSKAVQVKCDANNDTQEICKSYNVQFSPQVKLFQGTEGAIKDFRLQFKSQELNTALAEFFNNVPGPGVELITDISQFAPKTEDPNSNRIILLPATEKQNQIPNLFKSVALDFQSPNNKFYYCLPELVDDLLEVLNVDARLLLSKNGLHKYNSVLVTEGNRGPFLFKGSRLKRGSLTKFLSKYLTQVDPLRFESKLTKGMQQQEQKVLAQEQEPAKNVGNQQNQDNTPKHSANDVYQIQTKEEFRSFCLSEDSKPCIVSSIAARSYLDNMKILFEVRKNLKQELKDAVNFVYFHDVHAEPEEIADYLDFLPYPSSPIPSRVPGEPKKWYHAMAVAYVNGPEKWKVNLKDKYASTNSILELIGQTYNNQNVDRRTKITKQLYN</sequence>
<feature type="compositionally biased region" description="Low complexity" evidence="1">
    <location>
        <begin position="215"/>
        <end position="224"/>
    </location>
</feature>
<accession>A0A0J9X5J5</accession>
<proteinExistence type="predicted"/>
<evidence type="ECO:0000313" key="3">
    <source>
        <dbReference type="Proteomes" id="UP000242525"/>
    </source>
</evidence>
<reference evidence="2" key="1">
    <citation type="submission" date="2014-03" db="EMBL/GenBank/DDBJ databases">
        <authorList>
            <person name="Casaregola S."/>
        </authorList>
    </citation>
    <scope>NUCLEOTIDE SEQUENCE [LARGE SCALE GENOMIC DNA]</scope>
    <source>
        <strain evidence="2">CLIB 918</strain>
    </source>
</reference>
<feature type="region of interest" description="Disordered" evidence="1">
    <location>
        <begin position="215"/>
        <end position="244"/>
    </location>
</feature>
<organism evidence="2 3">
    <name type="scientific">Geotrichum candidum</name>
    <name type="common">Oospora lactis</name>
    <name type="synonym">Dipodascus geotrichum</name>
    <dbReference type="NCBI Taxonomy" id="1173061"/>
    <lineage>
        <taxon>Eukaryota</taxon>
        <taxon>Fungi</taxon>
        <taxon>Dikarya</taxon>
        <taxon>Ascomycota</taxon>
        <taxon>Saccharomycotina</taxon>
        <taxon>Dipodascomycetes</taxon>
        <taxon>Dipodascales</taxon>
        <taxon>Dipodascaceae</taxon>
        <taxon>Geotrichum</taxon>
    </lineage>
</organism>
<dbReference type="Proteomes" id="UP000242525">
    <property type="component" value="Unassembled WGS sequence"/>
</dbReference>
<name>A0A0J9X5J5_GEOCN</name>
<evidence type="ECO:0008006" key="4">
    <source>
        <dbReference type="Google" id="ProtNLM"/>
    </source>
</evidence>
<dbReference type="AlphaFoldDB" id="A0A0J9X5J5"/>
<comment type="caution">
    <text evidence="2">The sequence shown here is derived from an EMBL/GenBank/DDBJ whole genome shotgun (WGS) entry which is preliminary data.</text>
</comment>
<evidence type="ECO:0000313" key="2">
    <source>
        <dbReference type="EMBL" id="CDO52474.1"/>
    </source>
</evidence>
<evidence type="ECO:0000256" key="1">
    <source>
        <dbReference type="SAM" id="MobiDB-lite"/>
    </source>
</evidence>
<gene>
    <name evidence="2" type="ORF">BN980_GECA03s02551g</name>
</gene>
<protein>
    <recommendedName>
        <fullName evidence="4">Thioredoxin domain-containing protein</fullName>
    </recommendedName>
</protein>
<keyword evidence="3" id="KW-1185">Reference proteome</keyword>
<dbReference type="EMBL" id="CCBN010000003">
    <property type="protein sequence ID" value="CDO52474.1"/>
    <property type="molecule type" value="Genomic_DNA"/>
</dbReference>